<evidence type="ECO:0000313" key="2">
    <source>
        <dbReference type="Proteomes" id="UP000304912"/>
    </source>
</evidence>
<sequence length="93" mass="10611">MTAIITLTLVFTLIGVAYYFDARYGWQFVAWMNGTTENPFISANRKSTSGRSAQKQNSVEKDKEISALRKRVETLEAIVTDSTYELNQKINRL</sequence>
<name>A0A5B7YK12_9ALTE</name>
<protein>
    <submittedName>
        <fullName evidence="1">Uncharacterized protein</fullName>
    </submittedName>
</protein>
<dbReference type="KEGG" id="salk:FBQ74_16945"/>
<reference evidence="1 2" key="1">
    <citation type="submission" date="2019-04" db="EMBL/GenBank/DDBJ databases">
        <title>Salinimonas iocasae sp. nov., a halophilic bacterium isolated from the outer tube casing of tubeworms in Okinawa Trough.</title>
        <authorList>
            <person name="Zhang H."/>
            <person name="Wang H."/>
            <person name="Li C."/>
        </authorList>
    </citation>
    <scope>NUCLEOTIDE SEQUENCE [LARGE SCALE GENOMIC DNA]</scope>
    <source>
        <strain evidence="1 2">KX18D6</strain>
    </source>
</reference>
<dbReference type="RefSeq" id="WP_139757789.1">
    <property type="nucleotide sequence ID" value="NZ_CP039852.1"/>
</dbReference>
<dbReference type="EMBL" id="CP039852">
    <property type="protein sequence ID" value="QCZ95059.1"/>
    <property type="molecule type" value="Genomic_DNA"/>
</dbReference>
<evidence type="ECO:0000313" key="1">
    <source>
        <dbReference type="EMBL" id="QCZ95059.1"/>
    </source>
</evidence>
<dbReference type="Proteomes" id="UP000304912">
    <property type="component" value="Chromosome"/>
</dbReference>
<proteinExistence type="predicted"/>
<dbReference type="OrthoDB" id="6332987at2"/>
<accession>A0A5B7YK12</accession>
<organism evidence="1 2">
    <name type="scientific">Salinimonas iocasae</name>
    <dbReference type="NCBI Taxonomy" id="2572577"/>
    <lineage>
        <taxon>Bacteria</taxon>
        <taxon>Pseudomonadati</taxon>
        <taxon>Pseudomonadota</taxon>
        <taxon>Gammaproteobacteria</taxon>
        <taxon>Alteromonadales</taxon>
        <taxon>Alteromonadaceae</taxon>
        <taxon>Alteromonas/Salinimonas group</taxon>
        <taxon>Salinimonas</taxon>
    </lineage>
</organism>
<dbReference type="AlphaFoldDB" id="A0A5B7YK12"/>
<gene>
    <name evidence="1" type="ORF">FBQ74_16945</name>
</gene>
<keyword evidence="2" id="KW-1185">Reference proteome</keyword>